<accession>A0A1B6Q5S3</accession>
<dbReference type="Gramene" id="KXG33268">
    <property type="protein sequence ID" value="KXG33268"/>
    <property type="gene ID" value="SORBI_3003G279600"/>
</dbReference>
<organism evidence="2 3">
    <name type="scientific">Sorghum bicolor</name>
    <name type="common">Sorghum</name>
    <name type="synonym">Sorghum vulgare</name>
    <dbReference type="NCBI Taxonomy" id="4558"/>
    <lineage>
        <taxon>Eukaryota</taxon>
        <taxon>Viridiplantae</taxon>
        <taxon>Streptophyta</taxon>
        <taxon>Embryophyta</taxon>
        <taxon>Tracheophyta</taxon>
        <taxon>Spermatophyta</taxon>
        <taxon>Magnoliopsida</taxon>
        <taxon>Liliopsida</taxon>
        <taxon>Poales</taxon>
        <taxon>Poaceae</taxon>
        <taxon>PACMAD clade</taxon>
        <taxon>Panicoideae</taxon>
        <taxon>Andropogonodae</taxon>
        <taxon>Andropogoneae</taxon>
        <taxon>Sorghinae</taxon>
        <taxon>Sorghum</taxon>
    </lineage>
</organism>
<reference evidence="2 3" key="1">
    <citation type="journal article" date="2009" name="Nature">
        <title>The Sorghum bicolor genome and the diversification of grasses.</title>
        <authorList>
            <person name="Paterson A.H."/>
            <person name="Bowers J.E."/>
            <person name="Bruggmann R."/>
            <person name="Dubchak I."/>
            <person name="Grimwood J."/>
            <person name="Gundlach H."/>
            <person name="Haberer G."/>
            <person name="Hellsten U."/>
            <person name="Mitros T."/>
            <person name="Poliakov A."/>
            <person name="Schmutz J."/>
            <person name="Spannagl M."/>
            <person name="Tang H."/>
            <person name="Wang X."/>
            <person name="Wicker T."/>
            <person name="Bharti A.K."/>
            <person name="Chapman J."/>
            <person name="Feltus F.A."/>
            <person name="Gowik U."/>
            <person name="Grigoriev I.V."/>
            <person name="Lyons E."/>
            <person name="Maher C.A."/>
            <person name="Martis M."/>
            <person name="Narechania A."/>
            <person name="Otillar R.P."/>
            <person name="Penning B.W."/>
            <person name="Salamov A.A."/>
            <person name="Wang Y."/>
            <person name="Zhang L."/>
            <person name="Carpita N.C."/>
            <person name="Freeling M."/>
            <person name="Gingle A.R."/>
            <person name="Hash C.T."/>
            <person name="Keller B."/>
            <person name="Klein P."/>
            <person name="Kresovich S."/>
            <person name="McCann M.C."/>
            <person name="Ming R."/>
            <person name="Peterson D.G."/>
            <person name="Mehboob-ur-Rahman"/>
            <person name="Ware D."/>
            <person name="Westhoff P."/>
            <person name="Mayer K.F."/>
            <person name="Messing J."/>
            <person name="Rokhsar D.S."/>
        </authorList>
    </citation>
    <scope>NUCLEOTIDE SEQUENCE [LARGE SCALE GENOMIC DNA]</scope>
    <source>
        <strain evidence="3">cv. BTx623</strain>
    </source>
</reference>
<gene>
    <name evidence="2" type="ORF">SORBI_3003G279600</name>
</gene>
<dbReference type="Proteomes" id="UP000000768">
    <property type="component" value="Chromosome 3"/>
</dbReference>
<feature type="compositionally biased region" description="Low complexity" evidence="1">
    <location>
        <begin position="108"/>
        <end position="118"/>
    </location>
</feature>
<protein>
    <submittedName>
        <fullName evidence="2">Uncharacterized protein</fullName>
    </submittedName>
</protein>
<name>A0A1B6Q5S3_SORBI</name>
<sequence length="165" mass="17867">MTRNSTGQRKVEEERILLRCCQTKASKGARYGGQRSTVWRSSAGARRISREERSGGEARTGAALEIWEELHGAGAGAGLAGELKRQDREAGMNIFRSGHTRRRDHHPAATARAPRQPTSTKLPGIVEKAESRGNGLNASSACKAGQRWAAQPASARAGRELARHM</sequence>
<reference evidence="3" key="2">
    <citation type="journal article" date="2018" name="Plant J.">
        <title>The Sorghum bicolor reference genome: improved assembly, gene annotations, a transcriptome atlas, and signatures of genome organization.</title>
        <authorList>
            <person name="McCormick R.F."/>
            <person name="Truong S.K."/>
            <person name="Sreedasyam A."/>
            <person name="Jenkins J."/>
            <person name="Shu S."/>
            <person name="Sims D."/>
            <person name="Kennedy M."/>
            <person name="Amirebrahimi M."/>
            <person name="Weers B.D."/>
            <person name="McKinley B."/>
            <person name="Mattison A."/>
            <person name="Morishige D.T."/>
            <person name="Grimwood J."/>
            <person name="Schmutz J."/>
            <person name="Mullet J.E."/>
        </authorList>
    </citation>
    <scope>NUCLEOTIDE SEQUENCE [LARGE SCALE GENOMIC DNA]</scope>
    <source>
        <strain evidence="3">cv. BTx623</strain>
    </source>
</reference>
<dbReference type="AlphaFoldDB" id="A0A1B6Q5S3"/>
<feature type="region of interest" description="Disordered" evidence="1">
    <location>
        <begin position="41"/>
        <end position="60"/>
    </location>
</feature>
<dbReference type="InParanoid" id="A0A1B6Q5S3"/>
<dbReference type="EMBL" id="CM000762">
    <property type="protein sequence ID" value="KXG33268.1"/>
    <property type="molecule type" value="Genomic_DNA"/>
</dbReference>
<proteinExistence type="predicted"/>
<keyword evidence="3" id="KW-1185">Reference proteome</keyword>
<evidence type="ECO:0000256" key="1">
    <source>
        <dbReference type="SAM" id="MobiDB-lite"/>
    </source>
</evidence>
<evidence type="ECO:0000313" key="2">
    <source>
        <dbReference type="EMBL" id="KXG33268.1"/>
    </source>
</evidence>
<feature type="region of interest" description="Disordered" evidence="1">
    <location>
        <begin position="95"/>
        <end position="165"/>
    </location>
</feature>
<evidence type="ECO:0000313" key="3">
    <source>
        <dbReference type="Proteomes" id="UP000000768"/>
    </source>
</evidence>